<evidence type="ECO:0000256" key="1">
    <source>
        <dbReference type="ARBA" id="ARBA00004613"/>
    </source>
</evidence>
<dbReference type="PROSITE" id="PS00330">
    <property type="entry name" value="HEMOLYSIN_CALCIUM"/>
    <property type="match status" value="1"/>
</dbReference>
<dbReference type="InterPro" id="IPR011049">
    <property type="entry name" value="Serralysin-like_metalloprot_C"/>
</dbReference>
<reference evidence="5 6" key="2">
    <citation type="submission" date="2019-09" db="EMBL/GenBank/DDBJ databases">
        <authorList>
            <person name="Jin C."/>
        </authorList>
    </citation>
    <scope>NUCLEOTIDE SEQUENCE [LARGE SCALE GENOMIC DNA]</scope>
    <source>
        <strain evidence="5 6">BN130099</strain>
    </source>
</reference>
<sequence>MSAPSIRRSSTKRAAATLSVVTAMFVAPAFLQAASGQPDPGGPPGKGKPGHLAADAPAAPECDINIGDHAEDEFANCADVVLSFESTAGLGVTTTVDVAVTSVKDLSDATLTIGLNDGFALAGADGFSDAGTQASGAGDLSAVSRTIDVTADATSHFSIDVTGVKAGTGIIKATLDANNNAFNGGDELGVALGATAPASPRGYATSKVPASTPKAPREKVTPFKVSGKKPPAQVANGDCAIGSFHYNDENAVSQGSSYIRVQVWDQDPAGDGDDMLTWGYANVNGDYNLCFESSDSNGAGQEVYIRFVTDASAWRIRDTAAGNNTWAWVSGVFNYADPGGTHDFGFLQPSDNAQHRALHAYDGISMLYEWNNGNYLDNPGETRGIVVNWTPTSTDGTYYSTVTKDIHLEAGDPDADHTTIHEGAHAFMDALYDDDWPPVTNCNPHNIFTPSSTTCAWTEGWAEWVPARVLNDPYYRWPDGASLNLETPTWGVFTGAYGDTSEGRIAGALIDLSDSANEGWWDRYTEGGGTAASEEIMATFYAKQVSDTLNEYFNTDRAGEGDQGYLARAALFQNTIDYTHRDPLTSTVELDRPGLNQTPTPHNYSYSAGSVFWGGVAIRPSSAGSDYDLSLYSDEAQATLLTTSAGAAGVIDYVVVDGNHRTGTFFPRAFYFGGTNAAYTIEEFTGGTGLGLGTTNGSFAAGDVIRPFDASVAGGQTNYFRVVPAAGLDVNLYAHDSDGTFAGATQRRSEAIASSFAGGTGVAEQVTYNLADSDWTGIVLTNASGTAGSYTIYRDNAAPSGGSVSVDGGNAQTYDTTVDLALGVTAANTPVTEMQISTDGVFDSEPWVAYSTTGTATLPAGNGTKTVSVRYRSAAGAISTTATDDINLVSVPTCDGLTATVFGNGTVTGTPGNDVIVGGPGPDAIVAQGGNDTICGLGGNDAINDGPGADHVFGDNGNDVITQPAAADNGDVFDGGAGTDQVSYGGRSVALNITIDASANDGATGENDFVQTSVENITTGSGADTIVGSSVANRLIGNGGDDTISGADGNDYLAGVGGADTLRGVNGNDTILAGDGNDTVDEGNAANGTDLIKGGTGFNKITYGARTTAVTIKLNGTAGSGAGGENDRILGFQWAIGGDGGDTIAGHSTADTLQGGNGDDNITGGGGNDIINAGAGTDVMNGNNGQDDLNSVDGVNGNDTVNGGAGTDTATTDPGDIKINIP</sequence>
<dbReference type="PRINTS" id="PR00313">
    <property type="entry name" value="CABNDNGRPT"/>
</dbReference>
<comment type="subcellular location">
    <subcellularLocation>
        <location evidence="1">Secreted</location>
    </subcellularLocation>
</comment>
<accession>A0A5B1LKU1</accession>
<dbReference type="Proteomes" id="UP000325003">
    <property type="component" value="Unassembled WGS sequence"/>
</dbReference>
<protein>
    <submittedName>
        <fullName evidence="5">Calcium-binding protein</fullName>
    </submittedName>
</protein>
<comment type="caution">
    <text evidence="5">The sequence shown here is derived from an EMBL/GenBank/DDBJ whole genome shotgun (WGS) entry which is preliminary data.</text>
</comment>
<dbReference type="InterPro" id="IPR018511">
    <property type="entry name" value="Hemolysin-typ_Ca-bd_CS"/>
</dbReference>
<feature type="compositionally biased region" description="Low complexity" evidence="3">
    <location>
        <begin position="1195"/>
        <end position="1214"/>
    </location>
</feature>
<feature type="compositionally biased region" description="Gly residues" evidence="3">
    <location>
        <begin position="1155"/>
        <end position="1165"/>
    </location>
</feature>
<feature type="signal peptide" evidence="4">
    <location>
        <begin position="1"/>
        <end position="33"/>
    </location>
</feature>
<dbReference type="AlphaFoldDB" id="A0A5B1LKU1"/>
<dbReference type="GO" id="GO:0005576">
    <property type="term" value="C:extracellular region"/>
    <property type="evidence" value="ECO:0007669"/>
    <property type="project" value="UniProtKB-SubCell"/>
</dbReference>
<reference evidence="5 6" key="1">
    <citation type="submission" date="2019-09" db="EMBL/GenBank/DDBJ databases">
        <title>Nocardioides panacisoli sp. nov., isolated from the soil of a ginseng field.</title>
        <authorList>
            <person name="Cho C."/>
        </authorList>
    </citation>
    <scope>NUCLEOTIDE SEQUENCE [LARGE SCALE GENOMIC DNA]</scope>
    <source>
        <strain evidence="5 6">BN130099</strain>
    </source>
</reference>
<dbReference type="PANTHER" id="PTHR38340">
    <property type="entry name" value="S-LAYER PROTEIN"/>
    <property type="match status" value="1"/>
</dbReference>
<dbReference type="InterPro" id="IPR001343">
    <property type="entry name" value="Hemolysn_Ca-bd"/>
</dbReference>
<name>A0A5B1LKU1_9ACTN</name>
<dbReference type="Pfam" id="PF00353">
    <property type="entry name" value="HemolysinCabind"/>
    <property type="match status" value="5"/>
</dbReference>
<gene>
    <name evidence="5" type="ORF">F0U44_07400</name>
</gene>
<evidence type="ECO:0000256" key="2">
    <source>
        <dbReference type="ARBA" id="ARBA00022525"/>
    </source>
</evidence>
<feature type="chain" id="PRO_5022791268" evidence="4">
    <location>
        <begin position="34"/>
        <end position="1222"/>
    </location>
</feature>
<dbReference type="RefSeq" id="WP_149727661.1">
    <property type="nucleotide sequence ID" value="NZ_VUJV01000002.1"/>
</dbReference>
<evidence type="ECO:0000256" key="3">
    <source>
        <dbReference type="SAM" id="MobiDB-lite"/>
    </source>
</evidence>
<dbReference type="InterPro" id="IPR050557">
    <property type="entry name" value="RTX_toxin/Mannuronan_C5-epim"/>
</dbReference>
<evidence type="ECO:0000256" key="4">
    <source>
        <dbReference type="SAM" id="SignalP"/>
    </source>
</evidence>
<feature type="region of interest" description="Disordered" evidence="3">
    <location>
        <begin position="203"/>
        <end position="229"/>
    </location>
</feature>
<dbReference type="PANTHER" id="PTHR38340:SF1">
    <property type="entry name" value="S-LAYER PROTEIN"/>
    <property type="match status" value="1"/>
</dbReference>
<keyword evidence="6" id="KW-1185">Reference proteome</keyword>
<dbReference type="GO" id="GO:0005509">
    <property type="term" value="F:calcium ion binding"/>
    <property type="evidence" value="ECO:0007669"/>
    <property type="project" value="InterPro"/>
</dbReference>
<feature type="region of interest" description="Disordered" evidence="3">
    <location>
        <begin position="1195"/>
        <end position="1222"/>
    </location>
</feature>
<keyword evidence="2" id="KW-0964">Secreted</keyword>
<keyword evidence="4" id="KW-0732">Signal</keyword>
<dbReference type="EMBL" id="VUJV01000002">
    <property type="protein sequence ID" value="KAA1420237.1"/>
    <property type="molecule type" value="Genomic_DNA"/>
</dbReference>
<dbReference type="Gene3D" id="2.150.10.10">
    <property type="entry name" value="Serralysin-like metalloprotease, C-terminal"/>
    <property type="match status" value="3"/>
</dbReference>
<evidence type="ECO:0000313" key="5">
    <source>
        <dbReference type="EMBL" id="KAA1420237.1"/>
    </source>
</evidence>
<dbReference type="SUPFAM" id="SSF51120">
    <property type="entry name" value="beta-Roll"/>
    <property type="match status" value="3"/>
</dbReference>
<organism evidence="5 6">
    <name type="scientific">Nocardioides humilatus</name>
    <dbReference type="NCBI Taxonomy" id="2607660"/>
    <lineage>
        <taxon>Bacteria</taxon>
        <taxon>Bacillati</taxon>
        <taxon>Actinomycetota</taxon>
        <taxon>Actinomycetes</taxon>
        <taxon>Propionibacteriales</taxon>
        <taxon>Nocardioidaceae</taxon>
        <taxon>Nocardioides</taxon>
    </lineage>
</organism>
<feature type="region of interest" description="Disordered" evidence="3">
    <location>
        <begin position="1146"/>
        <end position="1165"/>
    </location>
</feature>
<feature type="region of interest" description="Disordered" evidence="3">
    <location>
        <begin position="34"/>
        <end position="56"/>
    </location>
</feature>
<proteinExistence type="predicted"/>
<evidence type="ECO:0000313" key="6">
    <source>
        <dbReference type="Proteomes" id="UP000325003"/>
    </source>
</evidence>